<feature type="compositionally biased region" description="Low complexity" evidence="14">
    <location>
        <begin position="369"/>
        <end position="391"/>
    </location>
</feature>
<dbReference type="Pfam" id="PF14935">
    <property type="entry name" value="TMEM138"/>
    <property type="match status" value="1"/>
</dbReference>
<evidence type="ECO:0000256" key="8">
    <source>
        <dbReference type="ARBA" id="ARBA00022794"/>
    </source>
</evidence>
<evidence type="ECO:0000256" key="6">
    <source>
        <dbReference type="ARBA" id="ARBA00022554"/>
    </source>
</evidence>
<proteinExistence type="inferred from homology"/>
<evidence type="ECO:0000256" key="9">
    <source>
        <dbReference type="ARBA" id="ARBA00022989"/>
    </source>
</evidence>
<keyword evidence="10" id="KW-0969">Cilium</keyword>
<evidence type="ECO:0000256" key="1">
    <source>
        <dbReference type="ARBA" id="ARBA00003709"/>
    </source>
</evidence>
<comment type="subcellular location">
    <subcellularLocation>
        <location evidence="3">Cell projection</location>
        <location evidence="3">Cilium</location>
    </subcellularLocation>
    <subcellularLocation>
        <location evidence="2">Vacuole membrane</location>
        <topology evidence="2">Multi-pass membrane protein</topology>
    </subcellularLocation>
</comment>
<dbReference type="AlphaFoldDB" id="A0A8B9CW84"/>
<keyword evidence="6" id="KW-0926">Vacuole</keyword>
<feature type="region of interest" description="Disordered" evidence="14">
    <location>
        <begin position="413"/>
        <end position="445"/>
    </location>
</feature>
<feature type="compositionally biased region" description="Low complexity" evidence="14">
    <location>
        <begin position="413"/>
        <end position="429"/>
    </location>
</feature>
<feature type="transmembrane region" description="Helical" evidence="15">
    <location>
        <begin position="6"/>
        <end position="24"/>
    </location>
</feature>
<reference evidence="16" key="2">
    <citation type="submission" date="2025-09" db="UniProtKB">
        <authorList>
            <consortium name="Ensembl"/>
        </authorList>
    </citation>
    <scope>IDENTIFICATION</scope>
</reference>
<feature type="region of interest" description="Disordered" evidence="14">
    <location>
        <begin position="253"/>
        <end position="329"/>
    </location>
</feature>
<keyword evidence="17" id="KW-1185">Reference proteome</keyword>
<evidence type="ECO:0000256" key="5">
    <source>
        <dbReference type="ARBA" id="ARBA00014515"/>
    </source>
</evidence>
<name>A0A8B9CW84_9AVES</name>
<keyword evidence="11 15" id="KW-0472">Membrane</keyword>
<reference evidence="16" key="1">
    <citation type="submission" date="2025-08" db="UniProtKB">
        <authorList>
            <consortium name="Ensembl"/>
        </authorList>
    </citation>
    <scope>IDENTIFICATION</scope>
</reference>
<feature type="compositionally biased region" description="Low complexity" evidence="14">
    <location>
        <begin position="275"/>
        <end position="287"/>
    </location>
</feature>
<evidence type="ECO:0000256" key="11">
    <source>
        <dbReference type="ARBA" id="ARBA00023136"/>
    </source>
</evidence>
<dbReference type="GO" id="GO:0005929">
    <property type="term" value="C:cilium"/>
    <property type="evidence" value="ECO:0007669"/>
    <property type="project" value="UniProtKB-SubCell"/>
</dbReference>
<feature type="region of interest" description="Disordered" evidence="14">
    <location>
        <begin position="136"/>
        <end position="161"/>
    </location>
</feature>
<evidence type="ECO:0000313" key="17">
    <source>
        <dbReference type="Proteomes" id="UP000694426"/>
    </source>
</evidence>
<organism evidence="16 17">
    <name type="scientific">Anser brachyrhynchus</name>
    <name type="common">Pink-footed goose</name>
    <dbReference type="NCBI Taxonomy" id="132585"/>
    <lineage>
        <taxon>Eukaryota</taxon>
        <taxon>Metazoa</taxon>
        <taxon>Chordata</taxon>
        <taxon>Craniata</taxon>
        <taxon>Vertebrata</taxon>
        <taxon>Euteleostomi</taxon>
        <taxon>Archelosauria</taxon>
        <taxon>Archosauria</taxon>
        <taxon>Dinosauria</taxon>
        <taxon>Saurischia</taxon>
        <taxon>Theropoda</taxon>
        <taxon>Coelurosauria</taxon>
        <taxon>Aves</taxon>
        <taxon>Neognathae</taxon>
        <taxon>Galloanserae</taxon>
        <taxon>Anseriformes</taxon>
        <taxon>Anatidae</taxon>
        <taxon>Anserinae</taxon>
        <taxon>Anser</taxon>
    </lineage>
</organism>
<dbReference type="GO" id="GO:0005774">
    <property type="term" value="C:vacuolar membrane"/>
    <property type="evidence" value="ECO:0007669"/>
    <property type="project" value="UniProtKB-SubCell"/>
</dbReference>
<keyword evidence="12" id="KW-0325">Glycoprotein</keyword>
<dbReference type="Proteomes" id="UP000694426">
    <property type="component" value="Unplaced"/>
</dbReference>
<evidence type="ECO:0000256" key="2">
    <source>
        <dbReference type="ARBA" id="ARBA00004128"/>
    </source>
</evidence>
<evidence type="ECO:0000256" key="15">
    <source>
        <dbReference type="SAM" id="Phobius"/>
    </source>
</evidence>
<keyword evidence="9 15" id="KW-1133">Transmembrane helix</keyword>
<sequence>MLQTSNYSLVLFLQFLLLFYDLFVNSFSELLRTAPAVQLVLFIIQDIAILFNVIIIFLMFFNTFVFQAGLVNLLFHKFKGTILLSAAYLALSISFHVWVMRPCSTATSTRGRRCTWATPSSTRTRSGCARSLRSSAADGTAPACGPSAAPHPEGRIQEAGGAWPGPSAPAQLCSSAFQCPGLLLALARLTRTAGSGRMLAVRPGPPLRHSPWWDLGVFVSSKGINWLRFPESVCAALASPALPFLPRPASLPVPGTEGRAGSSRSPGLLGESQRGLVPAGGPVWGPAGSAGGSDRRTDRGGRGQTGAGPRGSPAPGGRGTRTRDPWPQSSGAIERAARAAGALPAGCHGDARWRPGAASAPRRRCRCCSSSTGGTARPTSWRRPSSSPTRRCCCPTPSATCCWTRCCCSSTWAPRPPASSSAPRATCASGRCRSPSAWPSPCRRP</sequence>
<keyword evidence="13" id="KW-0966">Cell projection</keyword>
<dbReference type="InterPro" id="IPR024133">
    <property type="entry name" value="TM_138"/>
</dbReference>
<protein>
    <recommendedName>
        <fullName evidence="5">Transmembrane protein 138</fullName>
    </recommendedName>
</protein>
<comment type="similarity">
    <text evidence="4">Belongs to the TMEM138 family.</text>
</comment>
<evidence type="ECO:0000256" key="4">
    <source>
        <dbReference type="ARBA" id="ARBA00010572"/>
    </source>
</evidence>
<evidence type="ECO:0000256" key="7">
    <source>
        <dbReference type="ARBA" id="ARBA00022692"/>
    </source>
</evidence>
<evidence type="ECO:0000256" key="14">
    <source>
        <dbReference type="SAM" id="MobiDB-lite"/>
    </source>
</evidence>
<keyword evidence="8" id="KW-0970">Cilium biogenesis/degradation</keyword>
<feature type="region of interest" description="Disordered" evidence="14">
    <location>
        <begin position="363"/>
        <end position="391"/>
    </location>
</feature>
<keyword evidence="7 15" id="KW-0812">Transmembrane</keyword>
<dbReference type="Ensembl" id="ENSABRT00000036634.1">
    <property type="protein sequence ID" value="ENSABRP00000026165.1"/>
    <property type="gene ID" value="ENSABRG00000021885.1"/>
</dbReference>
<accession>A0A8B9CW84</accession>
<dbReference type="PANTHER" id="PTHR13306">
    <property type="entry name" value="TRANSMEMBRANE PROTEIN 138"/>
    <property type="match status" value="1"/>
</dbReference>
<evidence type="ECO:0000256" key="13">
    <source>
        <dbReference type="ARBA" id="ARBA00023273"/>
    </source>
</evidence>
<evidence type="ECO:0000256" key="12">
    <source>
        <dbReference type="ARBA" id="ARBA00023180"/>
    </source>
</evidence>
<evidence type="ECO:0000256" key="3">
    <source>
        <dbReference type="ARBA" id="ARBA00004138"/>
    </source>
</evidence>
<feature type="compositionally biased region" description="Gly residues" evidence="14">
    <location>
        <begin position="302"/>
        <end position="319"/>
    </location>
</feature>
<evidence type="ECO:0000256" key="10">
    <source>
        <dbReference type="ARBA" id="ARBA00023069"/>
    </source>
</evidence>
<feature type="transmembrane region" description="Helical" evidence="15">
    <location>
        <begin position="81"/>
        <end position="100"/>
    </location>
</feature>
<comment type="function">
    <text evidence="1">Required for ciliogenesis.</text>
</comment>
<feature type="transmembrane region" description="Helical" evidence="15">
    <location>
        <begin position="36"/>
        <end position="61"/>
    </location>
</feature>
<dbReference type="PANTHER" id="PTHR13306:SF6">
    <property type="entry name" value="TRANSMEMBRANE PROTEIN 138"/>
    <property type="match status" value="1"/>
</dbReference>
<evidence type="ECO:0000313" key="16">
    <source>
        <dbReference type="Ensembl" id="ENSABRP00000026165.1"/>
    </source>
</evidence>
<dbReference type="GO" id="GO:0030030">
    <property type="term" value="P:cell projection organization"/>
    <property type="evidence" value="ECO:0007669"/>
    <property type="project" value="UniProtKB-KW"/>
</dbReference>
<dbReference type="GeneTree" id="ENSGT00390000018587"/>